<keyword evidence="2" id="KW-1133">Transmembrane helix</keyword>
<evidence type="ECO:0000256" key="2">
    <source>
        <dbReference type="SAM" id="Phobius"/>
    </source>
</evidence>
<feature type="transmembrane region" description="Helical" evidence="2">
    <location>
        <begin position="27"/>
        <end position="49"/>
    </location>
</feature>
<feature type="compositionally biased region" description="Basic and acidic residues" evidence="1">
    <location>
        <begin position="10"/>
        <end position="20"/>
    </location>
</feature>
<keyword evidence="2" id="KW-0472">Membrane</keyword>
<gene>
    <name evidence="3" type="ORF">P0Y65_21070</name>
</gene>
<organism evidence="3 4">
    <name type="scientific">Candidatus Devosia phytovorans</name>
    <dbReference type="NCBI Taxonomy" id="3121372"/>
    <lineage>
        <taxon>Bacteria</taxon>
        <taxon>Pseudomonadati</taxon>
        <taxon>Pseudomonadota</taxon>
        <taxon>Alphaproteobacteria</taxon>
        <taxon>Hyphomicrobiales</taxon>
        <taxon>Devosiaceae</taxon>
        <taxon>Devosia</taxon>
    </lineage>
</organism>
<protein>
    <submittedName>
        <fullName evidence="3">Uncharacterized protein</fullName>
    </submittedName>
</protein>
<keyword evidence="2" id="KW-0812">Transmembrane</keyword>
<accession>A0AAJ5VVH5</accession>
<reference evidence="3" key="1">
    <citation type="submission" date="2023-03" db="EMBL/GenBank/DDBJ databases">
        <title>Andean soil-derived lignocellulolytic bacterial consortium as a source of novel taxa and putative plastic-active enzymes.</title>
        <authorList>
            <person name="Diaz-Garcia L."/>
            <person name="Chuvochina M."/>
            <person name="Feuerriegel G."/>
            <person name="Bunk B."/>
            <person name="Sproer C."/>
            <person name="Streit W.R."/>
            <person name="Rodriguez L.M."/>
            <person name="Overmann J."/>
            <person name="Jimenez D.J."/>
        </authorList>
    </citation>
    <scope>NUCLEOTIDE SEQUENCE</scope>
    <source>
        <strain evidence="3">MAG 4196</strain>
    </source>
</reference>
<dbReference type="AlphaFoldDB" id="A0AAJ5VVH5"/>
<dbReference type="Proteomes" id="UP001217476">
    <property type="component" value="Chromosome"/>
</dbReference>
<evidence type="ECO:0000313" key="4">
    <source>
        <dbReference type="Proteomes" id="UP001217476"/>
    </source>
</evidence>
<sequence>MDETPQVDIQDEKSSPALRERRGPSGAVLLSFVVGLVAAASLGTSAWVYRDTQRQIAAVATDIAQFRLSLELFGRQQGAAAPADTAKLADLTNRLDILEENWRNAPTAALPPTPEATSQTVIVPDAAAAAAGDCLPTGTRFMVTRGDVYPVCGATGTVEISGVDSGFVTLADGTVIAAGGNIALPGSRCMIGVVTADAASGYAEVRLTC</sequence>
<name>A0AAJ5VVH5_9HYPH</name>
<evidence type="ECO:0000313" key="3">
    <source>
        <dbReference type="EMBL" id="WEK04635.1"/>
    </source>
</evidence>
<dbReference type="EMBL" id="CP119312">
    <property type="protein sequence ID" value="WEK04635.1"/>
    <property type="molecule type" value="Genomic_DNA"/>
</dbReference>
<feature type="region of interest" description="Disordered" evidence="1">
    <location>
        <begin position="1"/>
        <end position="20"/>
    </location>
</feature>
<proteinExistence type="predicted"/>
<evidence type="ECO:0000256" key="1">
    <source>
        <dbReference type="SAM" id="MobiDB-lite"/>
    </source>
</evidence>